<dbReference type="Gene3D" id="3.40.50.300">
    <property type="entry name" value="P-loop containing nucleotide triphosphate hydrolases"/>
    <property type="match status" value="1"/>
</dbReference>
<keyword evidence="6 11" id="KW-0547">Nucleotide-binding</keyword>
<comment type="caution">
    <text evidence="14">The sequence shown here is derived from an EMBL/GenBank/DDBJ whole genome shotgun (WGS) entry which is preliminary data.</text>
</comment>
<keyword evidence="4 11" id="KW-0235">DNA replication</keyword>
<dbReference type="FunFam" id="1.10.8.60:FF:000013">
    <property type="entry name" value="DNA polymerase III subunit gamma/tau"/>
    <property type="match status" value="1"/>
</dbReference>
<evidence type="ECO:0000313" key="14">
    <source>
        <dbReference type="EMBL" id="PYE83936.1"/>
    </source>
</evidence>
<evidence type="ECO:0000256" key="4">
    <source>
        <dbReference type="ARBA" id="ARBA00022705"/>
    </source>
</evidence>
<dbReference type="RefSeq" id="WP_110814483.1">
    <property type="nucleotide sequence ID" value="NZ_QJTE01000003.1"/>
</dbReference>
<dbReference type="GO" id="GO:0003677">
    <property type="term" value="F:DNA binding"/>
    <property type="evidence" value="ECO:0007669"/>
    <property type="project" value="InterPro"/>
</dbReference>
<dbReference type="InterPro" id="IPR027417">
    <property type="entry name" value="P-loop_NTPase"/>
</dbReference>
<dbReference type="NCBIfam" id="TIGR02397">
    <property type="entry name" value="dnaX_nterm"/>
    <property type="match status" value="1"/>
</dbReference>
<comment type="function">
    <text evidence="11">DNA polymerase III is a complex, multichain enzyme responsible for most of the replicative synthesis in bacteria. This DNA polymerase also exhibits 3' to 5' exonuclease activity.</text>
</comment>
<dbReference type="InterPro" id="IPR050238">
    <property type="entry name" value="DNA_Rep/Repair_Clamp_Loader"/>
</dbReference>
<feature type="compositionally biased region" description="Low complexity" evidence="12">
    <location>
        <begin position="414"/>
        <end position="429"/>
    </location>
</feature>
<sequence>MTDTPSYQVLARKYRPETFADLVGQDAMVRTLKNAFATGRIAQAFMMTGIRGTGKTTTARIIAKGLNCTGPDGKGGPTIEPCGVCDNCRAIATGTHVDVMEMDAASHTGVQNIRDAIIDTVSYRAVSARYKIFIIDEVHMLSTSAFNALLKTLEEPPEHVKFIFATTEIRKVPVTVLSRCQRFDLRRIEPETMIALLRRISDAEGAEITDEALALITRAAEGSARDAESLLDQAISHGAGETTADQVRGMLGLADRGRVLDLFEMILKGQAAEALEELGAQYADGADPMAVLRDLAEIAHWVSVIKITPGAADDPTVGPDERARGAAFAENLPMRVLTRLWQMLLKALEEVGGAPNAMMAAEMAVIRLTHVADLPSPEELVRRLQDAPPPPPAPSGGGAPAPRGGGGGGGEARGGPAPSAPRGSGAQAALAEAPDPGLARYASFEHVIELVRAKRDVQLLVEIEGGIRLVRYAPGRIEFEPAPSAPRDLAQRLGQRLHLWTGNRWVITLASSGGAPSITEARDAEALALRGEAETHPFVQAALAAFPGARITEVRPAKEAEQQAEVEALAEVEDEWDPFEED</sequence>
<dbReference type="GO" id="GO:0009360">
    <property type="term" value="C:DNA polymerase III complex"/>
    <property type="evidence" value="ECO:0007669"/>
    <property type="project" value="InterPro"/>
</dbReference>
<evidence type="ECO:0000256" key="5">
    <source>
        <dbReference type="ARBA" id="ARBA00022723"/>
    </source>
</evidence>
<feature type="compositionally biased region" description="Gly residues" evidence="12">
    <location>
        <begin position="395"/>
        <end position="413"/>
    </location>
</feature>
<keyword evidence="5" id="KW-0479">Metal-binding</keyword>
<accession>A0A318SUL2</accession>
<keyword evidence="7" id="KW-0862">Zinc</keyword>
<evidence type="ECO:0000256" key="11">
    <source>
        <dbReference type="RuleBase" id="RU364063"/>
    </source>
</evidence>
<evidence type="ECO:0000256" key="1">
    <source>
        <dbReference type="ARBA" id="ARBA00006360"/>
    </source>
</evidence>
<evidence type="ECO:0000313" key="15">
    <source>
        <dbReference type="Proteomes" id="UP000248311"/>
    </source>
</evidence>
<dbReference type="GO" id="GO:0006261">
    <property type="term" value="P:DNA-templated DNA replication"/>
    <property type="evidence" value="ECO:0007669"/>
    <property type="project" value="TreeGrafter"/>
</dbReference>
<dbReference type="Pfam" id="PF12362">
    <property type="entry name" value="DUF3646"/>
    <property type="match status" value="1"/>
</dbReference>
<dbReference type="NCBIfam" id="NF006585">
    <property type="entry name" value="PRK09111.1"/>
    <property type="match status" value="1"/>
</dbReference>
<dbReference type="InterPro" id="IPR012763">
    <property type="entry name" value="DNA_pol_III_sug/sutau_N"/>
</dbReference>
<dbReference type="InterPro" id="IPR003593">
    <property type="entry name" value="AAA+_ATPase"/>
</dbReference>
<evidence type="ECO:0000256" key="10">
    <source>
        <dbReference type="ARBA" id="ARBA00049244"/>
    </source>
</evidence>
<feature type="region of interest" description="Disordered" evidence="12">
    <location>
        <begin position="562"/>
        <end position="582"/>
    </location>
</feature>
<dbReference type="SUPFAM" id="SSF48019">
    <property type="entry name" value="post-AAA+ oligomerization domain-like"/>
    <property type="match status" value="1"/>
</dbReference>
<evidence type="ECO:0000256" key="9">
    <source>
        <dbReference type="ARBA" id="ARBA00022932"/>
    </source>
</evidence>
<dbReference type="GO" id="GO:0003887">
    <property type="term" value="F:DNA-directed DNA polymerase activity"/>
    <property type="evidence" value="ECO:0007669"/>
    <property type="project" value="UniProtKB-KW"/>
</dbReference>
<reference evidence="14 15" key="1">
    <citation type="submission" date="2018-06" db="EMBL/GenBank/DDBJ databases">
        <title>Genomic Encyclopedia of Type Strains, Phase III (KMG-III): the genomes of soil and plant-associated and newly described type strains.</title>
        <authorList>
            <person name="Whitman W."/>
        </authorList>
    </citation>
    <scope>NUCLEOTIDE SEQUENCE [LARGE SCALE GENOMIC DNA]</scope>
    <source>
        <strain evidence="14 15">CECT 9025</strain>
    </source>
</reference>
<dbReference type="EC" id="2.7.7.7" evidence="11"/>
<dbReference type="PANTHER" id="PTHR11669:SF0">
    <property type="entry name" value="PROTEIN STICHEL-LIKE 2"/>
    <property type="match status" value="1"/>
</dbReference>
<comment type="similarity">
    <text evidence="1 11">Belongs to the DnaX/STICHEL family.</text>
</comment>
<evidence type="ECO:0000256" key="2">
    <source>
        <dbReference type="ARBA" id="ARBA00022679"/>
    </source>
</evidence>
<dbReference type="Pfam" id="PF12169">
    <property type="entry name" value="DNA_pol3_gamma3"/>
    <property type="match status" value="1"/>
</dbReference>
<name>A0A318SUL2_9RHOB</name>
<dbReference type="Proteomes" id="UP000248311">
    <property type="component" value="Unassembled WGS sequence"/>
</dbReference>
<evidence type="ECO:0000259" key="13">
    <source>
        <dbReference type="SMART" id="SM00382"/>
    </source>
</evidence>
<dbReference type="SMART" id="SM00382">
    <property type="entry name" value="AAA"/>
    <property type="match status" value="1"/>
</dbReference>
<dbReference type="FunFam" id="1.20.272.10:FF:000003">
    <property type="entry name" value="DNA polymerase III subunit gamma/tau"/>
    <property type="match status" value="1"/>
</dbReference>
<proteinExistence type="inferred from homology"/>
<keyword evidence="15" id="KW-1185">Reference proteome</keyword>
<dbReference type="FunFam" id="3.40.50.300:FF:000014">
    <property type="entry name" value="DNA polymerase III subunit gamma/tau"/>
    <property type="match status" value="1"/>
</dbReference>
<comment type="catalytic activity">
    <reaction evidence="10 11">
        <text>DNA(n) + a 2'-deoxyribonucleoside 5'-triphosphate = DNA(n+1) + diphosphate</text>
        <dbReference type="Rhea" id="RHEA:22508"/>
        <dbReference type="Rhea" id="RHEA-COMP:17339"/>
        <dbReference type="Rhea" id="RHEA-COMP:17340"/>
        <dbReference type="ChEBI" id="CHEBI:33019"/>
        <dbReference type="ChEBI" id="CHEBI:61560"/>
        <dbReference type="ChEBI" id="CHEBI:173112"/>
        <dbReference type="EC" id="2.7.7.7"/>
    </reaction>
</comment>
<gene>
    <name evidence="11" type="primary">dnaX</name>
    <name evidence="14" type="ORF">DFP88_103297</name>
</gene>
<feature type="domain" description="AAA+ ATPase" evidence="13">
    <location>
        <begin position="41"/>
        <end position="189"/>
    </location>
</feature>
<dbReference type="InterPro" id="IPR008921">
    <property type="entry name" value="DNA_pol3_clamp-load_cplx_C"/>
</dbReference>
<comment type="subunit">
    <text evidence="11">DNA polymerase III contains a core (composed of alpha, epsilon and theta chains) that associates with a tau subunit. This core dimerizes to form the POLIII' complex. PolIII' associates with the gamma complex (composed of gamma, delta, delta', psi and chi chains) and with the beta chain to form the complete DNA polymerase III complex.</text>
</comment>
<keyword evidence="9 11" id="KW-0239">DNA-directed DNA polymerase</keyword>
<evidence type="ECO:0000256" key="12">
    <source>
        <dbReference type="SAM" id="MobiDB-lite"/>
    </source>
</evidence>
<protein>
    <recommendedName>
        <fullName evidence="11">DNA polymerase III subunit gamma/tau</fullName>
        <ecNumber evidence="11">2.7.7.7</ecNumber>
    </recommendedName>
</protein>
<dbReference type="EMBL" id="QJTE01000003">
    <property type="protein sequence ID" value="PYE83936.1"/>
    <property type="molecule type" value="Genomic_DNA"/>
</dbReference>
<dbReference type="CDD" id="cd18137">
    <property type="entry name" value="HLD_clamp_pol_III_gamma_tau"/>
    <property type="match status" value="1"/>
</dbReference>
<organism evidence="14 15">
    <name type="scientific">Pseudoroseicyclus aestuarii</name>
    <dbReference type="NCBI Taxonomy" id="1795041"/>
    <lineage>
        <taxon>Bacteria</taxon>
        <taxon>Pseudomonadati</taxon>
        <taxon>Pseudomonadota</taxon>
        <taxon>Alphaproteobacteria</taxon>
        <taxon>Rhodobacterales</taxon>
        <taxon>Paracoccaceae</taxon>
        <taxon>Pseudoroseicyclus</taxon>
    </lineage>
</organism>
<dbReference type="GO" id="GO:0005524">
    <property type="term" value="F:ATP binding"/>
    <property type="evidence" value="ECO:0007669"/>
    <property type="project" value="UniProtKB-KW"/>
</dbReference>
<dbReference type="AlphaFoldDB" id="A0A318SUL2"/>
<feature type="region of interest" description="Disordered" evidence="12">
    <location>
        <begin position="381"/>
        <end position="431"/>
    </location>
</feature>
<dbReference type="InterPro" id="IPR022754">
    <property type="entry name" value="DNA_pol_III_gamma-3"/>
</dbReference>
<keyword evidence="3 11" id="KW-0548">Nucleotidyltransferase</keyword>
<keyword evidence="2 11" id="KW-0808">Transferase</keyword>
<dbReference type="InterPro" id="IPR045085">
    <property type="entry name" value="HLD_clamp_pol_III_gamma_tau"/>
</dbReference>
<evidence type="ECO:0000256" key="7">
    <source>
        <dbReference type="ARBA" id="ARBA00022833"/>
    </source>
</evidence>
<evidence type="ECO:0000256" key="3">
    <source>
        <dbReference type="ARBA" id="ARBA00022695"/>
    </source>
</evidence>
<evidence type="ECO:0000256" key="8">
    <source>
        <dbReference type="ARBA" id="ARBA00022840"/>
    </source>
</evidence>
<evidence type="ECO:0000256" key="6">
    <source>
        <dbReference type="ARBA" id="ARBA00022741"/>
    </source>
</evidence>
<dbReference type="GO" id="GO:0046872">
    <property type="term" value="F:metal ion binding"/>
    <property type="evidence" value="ECO:0007669"/>
    <property type="project" value="UniProtKB-KW"/>
</dbReference>
<keyword evidence="8 11" id="KW-0067">ATP-binding</keyword>
<dbReference type="Gene3D" id="1.10.8.60">
    <property type="match status" value="1"/>
</dbReference>
<dbReference type="Pfam" id="PF13177">
    <property type="entry name" value="DNA_pol3_delta2"/>
    <property type="match status" value="1"/>
</dbReference>
<dbReference type="OrthoDB" id="9810148at2"/>
<dbReference type="Pfam" id="PF22608">
    <property type="entry name" value="DNAX_ATPase_lid"/>
    <property type="match status" value="1"/>
</dbReference>
<dbReference type="InterPro" id="IPR022107">
    <property type="entry name" value="DNA_pol_III_gamma/tau_C"/>
</dbReference>
<dbReference type="SUPFAM" id="SSF52540">
    <property type="entry name" value="P-loop containing nucleoside triphosphate hydrolases"/>
    <property type="match status" value="1"/>
</dbReference>
<dbReference type="Gene3D" id="1.20.272.10">
    <property type="match status" value="1"/>
</dbReference>
<dbReference type="PANTHER" id="PTHR11669">
    <property type="entry name" value="REPLICATION FACTOR C / DNA POLYMERASE III GAMMA-TAU SUBUNIT"/>
    <property type="match status" value="1"/>
</dbReference>
<dbReference type="CDD" id="cd00009">
    <property type="entry name" value="AAA"/>
    <property type="match status" value="1"/>
</dbReference>